<comment type="similarity">
    <text evidence="1 10">Belongs to the nuclear hormone receptor family.</text>
</comment>
<evidence type="ECO:0000256" key="2">
    <source>
        <dbReference type="ARBA" id="ARBA00022723"/>
    </source>
</evidence>
<dbReference type="SMART" id="SM00430">
    <property type="entry name" value="HOLI"/>
    <property type="match status" value="1"/>
</dbReference>
<dbReference type="AlphaFoldDB" id="A0AAE8ZX01"/>
<evidence type="ECO:0000256" key="6">
    <source>
        <dbReference type="ARBA" id="ARBA00023125"/>
    </source>
</evidence>
<keyword evidence="2 10" id="KW-0479">Metal-binding</keyword>
<dbReference type="PRINTS" id="PR00047">
    <property type="entry name" value="STROIDFINGER"/>
</dbReference>
<accession>A0AAE8ZX01</accession>
<dbReference type="Gene3D" id="1.10.565.10">
    <property type="entry name" value="Retinoid X Receptor"/>
    <property type="match status" value="1"/>
</dbReference>
<evidence type="ECO:0000256" key="5">
    <source>
        <dbReference type="ARBA" id="ARBA00023015"/>
    </source>
</evidence>
<protein>
    <submittedName>
        <fullName evidence="13">Uncharacterized protein</fullName>
    </submittedName>
</protein>
<keyword evidence="7 10" id="KW-0804">Transcription</keyword>
<dbReference type="GO" id="GO:0005634">
    <property type="term" value="C:nucleus"/>
    <property type="evidence" value="ECO:0007669"/>
    <property type="project" value="UniProtKB-SubCell"/>
</dbReference>
<dbReference type="Gene3D" id="3.30.50.10">
    <property type="entry name" value="Erythroid Transcription Factor GATA-1, subunit A"/>
    <property type="match status" value="1"/>
</dbReference>
<name>A0AAE8ZX01_CAEBR</name>
<evidence type="ECO:0000256" key="3">
    <source>
        <dbReference type="ARBA" id="ARBA00022771"/>
    </source>
</evidence>
<dbReference type="Pfam" id="PF00079">
    <property type="entry name" value="Serpin"/>
    <property type="match status" value="1"/>
</dbReference>
<dbReference type="InterPro" id="IPR000536">
    <property type="entry name" value="Nucl_hrmn_rcpt_lig-bd"/>
</dbReference>
<evidence type="ECO:0000256" key="10">
    <source>
        <dbReference type="RuleBase" id="RU004334"/>
    </source>
</evidence>
<evidence type="ECO:0000313" key="14">
    <source>
        <dbReference type="Proteomes" id="UP000827892"/>
    </source>
</evidence>
<keyword evidence="3 10" id="KW-0863">Zinc-finger</keyword>
<comment type="subcellular location">
    <subcellularLocation>
        <location evidence="10">Nucleus</location>
    </subcellularLocation>
</comment>
<dbReference type="PROSITE" id="PS51257">
    <property type="entry name" value="PROKAR_LIPOPROTEIN"/>
    <property type="match status" value="1"/>
</dbReference>
<dbReference type="SMART" id="SM00399">
    <property type="entry name" value="ZnF_C4"/>
    <property type="match status" value="1"/>
</dbReference>
<dbReference type="SUPFAM" id="SSF57716">
    <property type="entry name" value="Glucocorticoid receptor-like (DNA-binding domain)"/>
    <property type="match status" value="1"/>
</dbReference>
<dbReference type="PROSITE" id="PS51843">
    <property type="entry name" value="NR_LBD"/>
    <property type="match status" value="1"/>
</dbReference>
<dbReference type="EMBL" id="CP090895">
    <property type="protein sequence ID" value="ULT87050.1"/>
    <property type="molecule type" value="Genomic_DNA"/>
</dbReference>
<evidence type="ECO:0000256" key="9">
    <source>
        <dbReference type="ARBA" id="ARBA00023242"/>
    </source>
</evidence>
<evidence type="ECO:0000313" key="13">
    <source>
        <dbReference type="EMBL" id="ULT87050.1"/>
    </source>
</evidence>
<dbReference type="PANTHER" id="PTHR45680:SF18">
    <property type="entry name" value="NUCLEAR HORMONE RECEPTOR FAMILY-RELATED"/>
    <property type="match status" value="1"/>
</dbReference>
<keyword evidence="5 10" id="KW-0805">Transcription regulation</keyword>
<dbReference type="PROSITE" id="PS51030">
    <property type="entry name" value="NUCLEAR_REC_DBD_2"/>
    <property type="match status" value="1"/>
</dbReference>
<dbReference type="InterPro" id="IPR042185">
    <property type="entry name" value="Serpin_sf_2"/>
</dbReference>
<evidence type="ECO:0000256" key="8">
    <source>
        <dbReference type="ARBA" id="ARBA00023170"/>
    </source>
</evidence>
<dbReference type="InterPro" id="IPR035500">
    <property type="entry name" value="NHR-like_dom_sf"/>
</dbReference>
<reference evidence="13 14" key="1">
    <citation type="submission" date="2022-02" db="EMBL/GenBank/DDBJ databases">
        <title>Chromosome-level reference genomes for two strains of Caenorhabditis briggsae: an improved platform for comparative genomics.</title>
        <authorList>
            <person name="Stevens L."/>
            <person name="Andersen E.C."/>
        </authorList>
    </citation>
    <scope>NUCLEOTIDE SEQUENCE [LARGE SCALE GENOMIC DNA]</scope>
    <source>
        <strain evidence="13">QX1410_ONT</strain>
        <tissue evidence="13">Whole-organism</tissue>
    </source>
</reference>
<dbReference type="GO" id="GO:0003700">
    <property type="term" value="F:DNA-binding transcription factor activity"/>
    <property type="evidence" value="ECO:0007669"/>
    <property type="project" value="InterPro"/>
</dbReference>
<evidence type="ECO:0000256" key="4">
    <source>
        <dbReference type="ARBA" id="ARBA00022833"/>
    </source>
</evidence>
<dbReference type="Gene3D" id="2.30.39.10">
    <property type="entry name" value="Alpha-1-antitrypsin, domain 1"/>
    <property type="match status" value="1"/>
</dbReference>
<feature type="domain" description="NR LBD" evidence="12">
    <location>
        <begin position="146"/>
        <end position="389"/>
    </location>
</feature>
<dbReference type="Pfam" id="PF00105">
    <property type="entry name" value="zf-C4"/>
    <property type="match status" value="1"/>
</dbReference>
<dbReference type="SUPFAM" id="SSF56574">
    <property type="entry name" value="Serpins"/>
    <property type="match status" value="1"/>
</dbReference>
<dbReference type="PANTHER" id="PTHR45680">
    <property type="entry name" value="NUCLEAR HORMONE RECEPTOR FAMILY"/>
    <property type="match status" value="1"/>
</dbReference>
<dbReference type="InterPro" id="IPR036186">
    <property type="entry name" value="Serpin_sf"/>
</dbReference>
<dbReference type="GO" id="GO:0008270">
    <property type="term" value="F:zinc ion binding"/>
    <property type="evidence" value="ECO:0007669"/>
    <property type="project" value="UniProtKB-KW"/>
</dbReference>
<evidence type="ECO:0000256" key="1">
    <source>
        <dbReference type="ARBA" id="ARBA00005993"/>
    </source>
</evidence>
<evidence type="ECO:0000259" key="11">
    <source>
        <dbReference type="PROSITE" id="PS51030"/>
    </source>
</evidence>
<dbReference type="InterPro" id="IPR013088">
    <property type="entry name" value="Znf_NHR/GATA"/>
</dbReference>
<proteinExistence type="inferred from homology"/>
<dbReference type="SUPFAM" id="SSF48508">
    <property type="entry name" value="Nuclear receptor ligand-binding domain"/>
    <property type="match status" value="1"/>
</dbReference>
<dbReference type="InterPro" id="IPR001628">
    <property type="entry name" value="Znf_hrmn_rcpt"/>
</dbReference>
<keyword evidence="8 10" id="KW-0675">Receptor</keyword>
<dbReference type="InterPro" id="IPR023796">
    <property type="entry name" value="Serpin_dom"/>
</dbReference>
<gene>
    <name evidence="13" type="ORF">L3Y34_006661</name>
</gene>
<dbReference type="Pfam" id="PF00104">
    <property type="entry name" value="Hormone_recep"/>
    <property type="match status" value="1"/>
</dbReference>
<evidence type="ECO:0000256" key="7">
    <source>
        <dbReference type="ARBA" id="ARBA00023163"/>
    </source>
</evidence>
<dbReference type="Proteomes" id="UP000827892">
    <property type="component" value="Chromosome V"/>
</dbReference>
<sequence>MNRSLLVQNFNFCKICAQPASGNHFGIQSCRACAAFFRRAANSKWGSQPCRSNNCDRKLIPCKPCRLKRCKEQGMSTSNFQFNRDILKRILPRSVEIFVGKPESVIFCDPQSPQNSKTFIDIQGLVDYTANILKNGPEGPISGRSQLQKLANGLENFSSRISVRILKTMSKDETADCWEYYITTFAKWLNYFDEFKLLPIDMQLEIALAVWHVWGRLEKHAITALVRKQRIFTDRNMIVIGRNVLVNLDAFEYDHTWLTKYEPEQVEFFTGVKSLELTEVVDSLIDLEPTPIELTFMLAQCSFHYAGQRFQGEILKATEKLQQILSDDLHDYYVKDLEKPRYSERLAKMMKVNNIIQRHIREIRPRADLARTNKIFNKVDLRKRSKIEGFHSENDKNLVNSTFTATWRYPYRNVHHHMEFKTESGKVKHVKYVTANKTLSDELVANNLGFRIAEDDVFTVLKIPLNQPALRLVIFLPKPEYSLAKSITKLDATRIGNLFKEFTVYNVHFKIPCFEMSSTLDTSTLMRLKNPKFHKLRFDWRQPSEKYLEQDEDFHEPFVKRIPDRTPFHFVANRPFFYTVFNHRLPILIGIYTGTRS</sequence>
<dbReference type="InterPro" id="IPR051152">
    <property type="entry name" value="C.elegans_Orphan_NR"/>
</dbReference>
<evidence type="ECO:0000259" key="12">
    <source>
        <dbReference type="PROSITE" id="PS51843"/>
    </source>
</evidence>
<keyword evidence="9 10" id="KW-0539">Nucleus</keyword>
<keyword evidence="6 10" id="KW-0238">DNA-binding</keyword>
<keyword evidence="4 10" id="KW-0862">Zinc</keyword>
<organism evidence="13 14">
    <name type="scientific">Caenorhabditis briggsae</name>
    <dbReference type="NCBI Taxonomy" id="6238"/>
    <lineage>
        <taxon>Eukaryota</taxon>
        <taxon>Metazoa</taxon>
        <taxon>Ecdysozoa</taxon>
        <taxon>Nematoda</taxon>
        <taxon>Chromadorea</taxon>
        <taxon>Rhabditida</taxon>
        <taxon>Rhabditina</taxon>
        <taxon>Rhabditomorpha</taxon>
        <taxon>Rhabditoidea</taxon>
        <taxon>Rhabditidae</taxon>
        <taxon>Peloderinae</taxon>
        <taxon>Caenorhabditis</taxon>
    </lineage>
</organism>
<dbReference type="GO" id="GO:0043565">
    <property type="term" value="F:sequence-specific DNA binding"/>
    <property type="evidence" value="ECO:0007669"/>
    <property type="project" value="InterPro"/>
</dbReference>
<feature type="domain" description="Nuclear receptor" evidence="11">
    <location>
        <begin position="10"/>
        <end position="82"/>
    </location>
</feature>
<dbReference type="PROSITE" id="PS00031">
    <property type="entry name" value="NUCLEAR_REC_DBD_1"/>
    <property type="match status" value="1"/>
</dbReference>